<evidence type="ECO:0000256" key="4">
    <source>
        <dbReference type="ARBA" id="ARBA00023012"/>
    </source>
</evidence>
<dbReference type="InterPro" id="IPR001789">
    <property type="entry name" value="Sig_transdc_resp-reg_receiver"/>
</dbReference>
<protein>
    <recommendedName>
        <fullName evidence="2">histidine kinase</fullName>
        <ecNumber evidence="2">2.7.13.3</ecNumber>
    </recommendedName>
</protein>
<dbReference type="CDD" id="cd00130">
    <property type="entry name" value="PAS"/>
    <property type="match status" value="3"/>
</dbReference>
<dbReference type="SUPFAM" id="SSF55785">
    <property type="entry name" value="PYP-like sensor domain (PAS domain)"/>
    <property type="match status" value="4"/>
</dbReference>
<dbReference type="SMART" id="SM00091">
    <property type="entry name" value="PAS"/>
    <property type="match status" value="3"/>
</dbReference>
<keyword evidence="11" id="KW-1185">Reference proteome</keyword>
<dbReference type="Pfam" id="PF08448">
    <property type="entry name" value="PAS_4"/>
    <property type="match status" value="2"/>
</dbReference>
<dbReference type="Pfam" id="PF00072">
    <property type="entry name" value="Response_reg"/>
    <property type="match status" value="1"/>
</dbReference>
<name>A0ABY5ZM35_9BACT</name>
<feature type="modified residue" description="4-aspartylphosphate" evidence="5">
    <location>
        <position position="817"/>
    </location>
</feature>
<dbReference type="PROSITE" id="PS50109">
    <property type="entry name" value="HIS_KIN"/>
    <property type="match status" value="1"/>
</dbReference>
<organism evidence="10 11">
    <name type="scientific">Geoalkalibacter halelectricus</name>
    <dbReference type="NCBI Taxonomy" id="2847045"/>
    <lineage>
        <taxon>Bacteria</taxon>
        <taxon>Pseudomonadati</taxon>
        <taxon>Thermodesulfobacteriota</taxon>
        <taxon>Desulfuromonadia</taxon>
        <taxon>Desulfuromonadales</taxon>
        <taxon>Geoalkalibacteraceae</taxon>
        <taxon>Geoalkalibacter</taxon>
    </lineage>
</organism>
<proteinExistence type="predicted"/>
<evidence type="ECO:0000256" key="3">
    <source>
        <dbReference type="ARBA" id="ARBA00022553"/>
    </source>
</evidence>
<dbReference type="PROSITE" id="PS50110">
    <property type="entry name" value="RESPONSE_REGULATORY"/>
    <property type="match status" value="1"/>
</dbReference>
<dbReference type="InterPro" id="IPR013655">
    <property type="entry name" value="PAS_fold_3"/>
</dbReference>
<evidence type="ECO:0000259" key="7">
    <source>
        <dbReference type="PROSITE" id="PS50110"/>
    </source>
</evidence>
<dbReference type="InterPro" id="IPR036097">
    <property type="entry name" value="HisK_dim/P_sf"/>
</dbReference>
<dbReference type="Pfam" id="PF02518">
    <property type="entry name" value="HATPase_c"/>
    <property type="match status" value="1"/>
</dbReference>
<dbReference type="InterPro" id="IPR005467">
    <property type="entry name" value="His_kinase_dom"/>
</dbReference>
<dbReference type="InterPro" id="IPR036890">
    <property type="entry name" value="HATPase_C_sf"/>
</dbReference>
<evidence type="ECO:0000313" key="10">
    <source>
        <dbReference type="EMBL" id="UWZ79529.1"/>
    </source>
</evidence>
<feature type="domain" description="PAS" evidence="8">
    <location>
        <begin position="255"/>
        <end position="300"/>
    </location>
</feature>
<feature type="domain" description="PAC" evidence="9">
    <location>
        <begin position="201"/>
        <end position="254"/>
    </location>
</feature>
<dbReference type="CDD" id="cd00082">
    <property type="entry name" value="HisKA"/>
    <property type="match status" value="1"/>
</dbReference>
<dbReference type="Gene3D" id="3.30.450.20">
    <property type="entry name" value="PAS domain"/>
    <property type="match status" value="4"/>
</dbReference>
<dbReference type="NCBIfam" id="TIGR00229">
    <property type="entry name" value="sensory_box"/>
    <property type="match status" value="3"/>
</dbReference>
<dbReference type="SUPFAM" id="SSF55874">
    <property type="entry name" value="ATPase domain of HSP90 chaperone/DNA topoisomerase II/histidine kinase"/>
    <property type="match status" value="1"/>
</dbReference>
<feature type="domain" description="PAC" evidence="9">
    <location>
        <begin position="78"/>
        <end position="126"/>
    </location>
</feature>
<keyword evidence="3 5" id="KW-0597">Phosphoprotein</keyword>
<gene>
    <name evidence="10" type="ORF">L9S41_17885</name>
</gene>
<dbReference type="Proteomes" id="UP001060414">
    <property type="component" value="Chromosome"/>
</dbReference>
<evidence type="ECO:0000259" key="8">
    <source>
        <dbReference type="PROSITE" id="PS50112"/>
    </source>
</evidence>
<evidence type="ECO:0000256" key="5">
    <source>
        <dbReference type="PROSITE-ProRule" id="PRU00169"/>
    </source>
</evidence>
<dbReference type="Pfam" id="PF00512">
    <property type="entry name" value="HisKA"/>
    <property type="match status" value="1"/>
</dbReference>
<dbReference type="InterPro" id="IPR001610">
    <property type="entry name" value="PAC"/>
</dbReference>
<dbReference type="PROSITE" id="PS50113">
    <property type="entry name" value="PAC"/>
    <property type="match status" value="4"/>
</dbReference>
<dbReference type="SMART" id="SM00388">
    <property type="entry name" value="HisKA"/>
    <property type="match status" value="1"/>
</dbReference>
<evidence type="ECO:0000256" key="1">
    <source>
        <dbReference type="ARBA" id="ARBA00000085"/>
    </source>
</evidence>
<feature type="domain" description="PAC" evidence="9">
    <location>
        <begin position="331"/>
        <end position="383"/>
    </location>
</feature>
<dbReference type="InterPro" id="IPR000014">
    <property type="entry name" value="PAS"/>
</dbReference>
<dbReference type="PANTHER" id="PTHR45339">
    <property type="entry name" value="HYBRID SIGNAL TRANSDUCTION HISTIDINE KINASE J"/>
    <property type="match status" value="1"/>
</dbReference>
<dbReference type="InterPro" id="IPR011006">
    <property type="entry name" value="CheY-like_superfamily"/>
</dbReference>
<dbReference type="Gene3D" id="3.30.565.10">
    <property type="entry name" value="Histidine kinase-like ATPase, C-terminal domain"/>
    <property type="match status" value="1"/>
</dbReference>
<dbReference type="PANTHER" id="PTHR45339:SF1">
    <property type="entry name" value="HYBRID SIGNAL TRANSDUCTION HISTIDINE KINASE J"/>
    <property type="match status" value="1"/>
</dbReference>
<dbReference type="EMBL" id="CP092109">
    <property type="protein sequence ID" value="UWZ79529.1"/>
    <property type="molecule type" value="Genomic_DNA"/>
</dbReference>
<feature type="domain" description="Response regulatory" evidence="7">
    <location>
        <begin position="768"/>
        <end position="886"/>
    </location>
</feature>
<keyword evidence="4" id="KW-0902">Two-component regulatory system</keyword>
<dbReference type="PROSITE" id="PS50112">
    <property type="entry name" value="PAS"/>
    <property type="match status" value="2"/>
</dbReference>
<sequence>MSPRSLSPDAYQALFESSIDAVLLTVPGDRIVAANPAACAMFQMTEAELCVAERDRLVDMSDPRFSTYHEERARSGKARGELTFRRKDGSTFIGDVSSVLLDEGQRAFVIVRDITERKQREEDLRRAHALLEGITSGTEDMIAAEDGEFRYLFFNEAYRREFRSLWGRDLEVGTSMIEAMASWPEEQRKARELWSRALSGESFSIRMEFGTDLDKRFYDLRFNPVLDTEGRQIGAAHILRNVTEQVRMQQALAESEEQARRIIDNTVALVGIMTPDGTLIEANATALHAGGLQREDVVGKKFWDCDWWSYDVQVQAQLRDAVARAARGETVRYDVVVRTVGDGRMTIDFMLAPARDSAGRITHLIPSAMDITERKEAEEALRVSEAKFRAVFEQAAVGIGRVSFDDARWIDVNAAFCQMLGYTHEEMRATPWPQITHPEDLDLDLIPFRRMAAGELENYSVEKRFIHKNGHPVWARLTLALVRDAEGRPDYEIAVIENITERKRAEEELKEAVAAAEEASRAKSEFLANMSHEIRTPMTVFMAAVEHLLQIDRNPERRQLLNMADQSAERLRALIDDILDFSRIEARKVDLEEEPFDLGACVREAVSMFALQAKKKSIRLEWELAPGLPETIVGDSDRISQVLINLIGNAVKFTGEGEVRVCVQPRGDFVEFAVADTGIGIPEEKRELLFESFTQADSSFTRKFGGTGLGLAISKGLVDLMGGEISVRGREGQGSVFSFTIPLKRAGTQPGAPVEELPGEADTVFAARILLAEDDPMIRDMIALMLAHRGWQAEAAENGREAVEKWERGDFDLLLMDLQMPEMDGLETTRTIRQKESGGEKHTWIIGLTAHARREIKDECLKAGMDKVLTKPIQLNDLYSAISDCLK</sequence>
<dbReference type="Pfam" id="PF13426">
    <property type="entry name" value="PAS_9"/>
    <property type="match status" value="1"/>
</dbReference>
<reference evidence="10" key="1">
    <citation type="journal article" date="2022" name="Environ. Microbiol.">
        <title>Geoalkalibacter halelectricus SAP #1 sp. nov. possessing extracellular electron transfer and mineral#reducing capabilities from a haloalkaline environment.</title>
        <authorList>
            <person name="Yadav S."/>
            <person name="Singh R."/>
            <person name="Sundharam S.S."/>
            <person name="Chaudhary S."/>
            <person name="Krishnamurthi S."/>
            <person name="Patil S.A."/>
        </authorList>
    </citation>
    <scope>NUCLEOTIDE SEQUENCE</scope>
    <source>
        <strain evidence="10">SAP-1</strain>
    </source>
</reference>
<dbReference type="CDD" id="cd16922">
    <property type="entry name" value="HATPase_EvgS-ArcB-TorS-like"/>
    <property type="match status" value="1"/>
</dbReference>
<dbReference type="InterPro" id="IPR013656">
    <property type="entry name" value="PAS_4"/>
</dbReference>
<dbReference type="SUPFAM" id="SSF47384">
    <property type="entry name" value="Homodimeric domain of signal transducing histidine kinase"/>
    <property type="match status" value="1"/>
</dbReference>
<dbReference type="InterPro" id="IPR003661">
    <property type="entry name" value="HisK_dim/P_dom"/>
</dbReference>
<dbReference type="SMART" id="SM00086">
    <property type="entry name" value="PAC"/>
    <property type="match status" value="3"/>
</dbReference>
<accession>A0ABY5ZM35</accession>
<feature type="domain" description="PAC" evidence="9">
    <location>
        <begin position="459"/>
        <end position="511"/>
    </location>
</feature>
<dbReference type="SUPFAM" id="SSF52172">
    <property type="entry name" value="CheY-like"/>
    <property type="match status" value="1"/>
</dbReference>
<dbReference type="InterPro" id="IPR035965">
    <property type="entry name" value="PAS-like_dom_sf"/>
</dbReference>
<dbReference type="PRINTS" id="PR00344">
    <property type="entry name" value="BCTRLSENSOR"/>
</dbReference>
<evidence type="ECO:0000259" key="9">
    <source>
        <dbReference type="PROSITE" id="PS50113"/>
    </source>
</evidence>
<dbReference type="Gene3D" id="3.40.50.2300">
    <property type="match status" value="1"/>
</dbReference>
<dbReference type="InterPro" id="IPR004358">
    <property type="entry name" value="Sig_transdc_His_kin-like_C"/>
</dbReference>
<evidence type="ECO:0000313" key="11">
    <source>
        <dbReference type="Proteomes" id="UP001060414"/>
    </source>
</evidence>
<dbReference type="RefSeq" id="WP_260747881.1">
    <property type="nucleotide sequence ID" value="NZ_CP092109.1"/>
</dbReference>
<dbReference type="SMART" id="SM00387">
    <property type="entry name" value="HATPase_c"/>
    <property type="match status" value="1"/>
</dbReference>
<dbReference type="EC" id="2.7.13.3" evidence="2"/>
<comment type="catalytic activity">
    <reaction evidence="1">
        <text>ATP + protein L-histidine = ADP + protein N-phospho-L-histidine.</text>
        <dbReference type="EC" id="2.7.13.3"/>
    </reaction>
</comment>
<dbReference type="SMART" id="SM00448">
    <property type="entry name" value="REC"/>
    <property type="match status" value="1"/>
</dbReference>
<dbReference type="CDD" id="cd17546">
    <property type="entry name" value="REC_hyHK_CKI1_RcsC-like"/>
    <property type="match status" value="1"/>
</dbReference>
<dbReference type="Pfam" id="PF08447">
    <property type="entry name" value="PAS_3"/>
    <property type="match status" value="1"/>
</dbReference>
<evidence type="ECO:0000256" key="2">
    <source>
        <dbReference type="ARBA" id="ARBA00012438"/>
    </source>
</evidence>
<dbReference type="InterPro" id="IPR003594">
    <property type="entry name" value="HATPase_dom"/>
</dbReference>
<feature type="domain" description="PAS" evidence="8">
    <location>
        <begin position="384"/>
        <end position="440"/>
    </location>
</feature>
<evidence type="ECO:0000259" key="6">
    <source>
        <dbReference type="PROSITE" id="PS50109"/>
    </source>
</evidence>
<feature type="domain" description="Histidine kinase" evidence="6">
    <location>
        <begin position="529"/>
        <end position="745"/>
    </location>
</feature>
<dbReference type="InterPro" id="IPR000700">
    <property type="entry name" value="PAS-assoc_C"/>
</dbReference>
<dbReference type="Gene3D" id="1.10.287.130">
    <property type="match status" value="1"/>
</dbReference>